<evidence type="ECO:0000313" key="1">
    <source>
        <dbReference type="EMBL" id="MBK1867285.1"/>
    </source>
</evidence>
<proteinExistence type="predicted"/>
<gene>
    <name evidence="1" type="ORF">JHL16_13095</name>
</gene>
<dbReference type="EMBL" id="JAENHL010000007">
    <property type="protein sequence ID" value="MBK1867285.1"/>
    <property type="molecule type" value="Genomic_DNA"/>
</dbReference>
<dbReference type="Proteomes" id="UP000616151">
    <property type="component" value="Unassembled WGS sequence"/>
</dbReference>
<keyword evidence="1" id="KW-0547">Nucleotide-binding</keyword>
<comment type="caution">
    <text evidence="1">The sequence shown here is derived from an EMBL/GenBank/DDBJ whole genome shotgun (WGS) entry which is preliminary data.</text>
</comment>
<sequence length="288" mass="30829">MSPIIDIENVTIEYPGNGARVLALDGATLRVDAGETVGLVGESGSGKTTLGLLAGRLLPRSARVTGGQLRIDGQDVLALDDQRLRALRRECLGYIPQDPVAALDPTMRIGRQLELVLHGLPSDTASLRHHLDSVQISEPDRVLRLFPHEISGGMAQRVMIAMAMARTPRLLVADEPTASLDSHVRTEVTKLIFNLAAKAGATVLWLSHDLRSVSRWCERVVVMYGGKVMEDGPAAQVLRHPTHPYTIALAASDPARAEPGQRIGTRPFDPAASGTEMPSAKLAVGGGR</sequence>
<protein>
    <submittedName>
        <fullName evidence="1">ABC transporter ATP-binding protein</fullName>
    </submittedName>
</protein>
<name>A0ACC5R3V6_9HYPH</name>
<organism evidence="1 2">
    <name type="scientific">Taklimakanibacter albus</name>
    <dbReference type="NCBI Taxonomy" id="2800327"/>
    <lineage>
        <taxon>Bacteria</taxon>
        <taxon>Pseudomonadati</taxon>
        <taxon>Pseudomonadota</taxon>
        <taxon>Alphaproteobacteria</taxon>
        <taxon>Hyphomicrobiales</taxon>
        <taxon>Aestuariivirgaceae</taxon>
        <taxon>Taklimakanibacter</taxon>
    </lineage>
</organism>
<keyword evidence="1" id="KW-0067">ATP-binding</keyword>
<reference evidence="1" key="1">
    <citation type="submission" date="2021-01" db="EMBL/GenBank/DDBJ databases">
        <authorList>
            <person name="Sun Q."/>
        </authorList>
    </citation>
    <scope>NUCLEOTIDE SEQUENCE</scope>
    <source>
        <strain evidence="1">YIM B02566</strain>
    </source>
</reference>
<evidence type="ECO:0000313" key="2">
    <source>
        <dbReference type="Proteomes" id="UP000616151"/>
    </source>
</evidence>
<accession>A0ACC5R3V6</accession>
<keyword evidence="2" id="KW-1185">Reference proteome</keyword>